<dbReference type="Gene3D" id="3.90.180.10">
    <property type="entry name" value="Medium-chain alcohol dehydrogenases, catalytic domain"/>
    <property type="match status" value="1"/>
</dbReference>
<dbReference type="InterPro" id="IPR052585">
    <property type="entry name" value="Lipid_raft_assoc_Zn_ADH"/>
</dbReference>
<feature type="domain" description="Enoyl reductase (ER)" evidence="1">
    <location>
        <begin position="260"/>
        <end position="578"/>
    </location>
</feature>
<sequence length="581" mass="62110">MLTHHGTGAGDSFDRGPAKVRESLGFQHGENRTDFRARDWSPAQITAAAQLLRRLHDATADTPIAGGEETVCHNGFSPLDVAFVDGLPVSAFAFDQAAPDPRMTSPVPPGCGYSAPTSPALSTANWPCCVRSWTCTQGARLGGQLVEARVEQGIEQRLACREVTQQRRESDLGPARDVAQRHVHALLGDGGARYREQVVAVLPGVGPHRPPLTIRISGPYIRISGPLMWTADPNKPMPHCGQEKTMPTHTMRAVRLHEHGGPEVLRYDEVPIPEPGPGEVLVRVHAVGVNPPDWYLRDGLTNLPPETRPKFSLPVIPGTDLSGVVEAVAADVDGLSVGDEVFGLLRFPSFDGSTYAEYVVAPASDLALKPAGIDHVHAAGAPMAGLTAWQFLIELGHDHPSPFQAAQHRPVPLGANMTVLINGAAGGVGHFALQLAKWKGARVIAVASGAHESFLRELGADEFIDYTKSRPEELVHDVDLVLDAVGGPDSKRFLRTLKRGGSQFPVFFGEFDEEETVKLGVTVTGTQVRSNGAQLAELGRLLDAGTVRVAIDSTFALADARAAHERAARGHIQGKIVLTVA</sequence>
<dbReference type="PANTHER" id="PTHR43482:SF1">
    <property type="entry name" value="PROTEIN AST1-RELATED"/>
    <property type="match status" value="1"/>
</dbReference>
<dbReference type="Gene3D" id="3.40.50.720">
    <property type="entry name" value="NAD(P)-binding Rossmann-like Domain"/>
    <property type="match status" value="1"/>
</dbReference>
<dbReference type="SUPFAM" id="SSF51735">
    <property type="entry name" value="NAD(P)-binding Rossmann-fold domains"/>
    <property type="match status" value="1"/>
</dbReference>
<dbReference type="Proteomes" id="UP000302139">
    <property type="component" value="Unassembled WGS sequence"/>
</dbReference>
<accession>A0A4D4N524</accession>
<dbReference type="SMART" id="SM00829">
    <property type="entry name" value="PKS_ER"/>
    <property type="match status" value="1"/>
</dbReference>
<dbReference type="GO" id="GO:0016491">
    <property type="term" value="F:oxidoreductase activity"/>
    <property type="evidence" value="ECO:0007669"/>
    <property type="project" value="InterPro"/>
</dbReference>
<dbReference type="EMBL" id="BJHX01000002">
    <property type="protein sequence ID" value="GDY69412.1"/>
    <property type="molecule type" value="Genomic_DNA"/>
</dbReference>
<dbReference type="InterPro" id="IPR036291">
    <property type="entry name" value="NAD(P)-bd_dom_sf"/>
</dbReference>
<dbReference type="PROSITE" id="PS01162">
    <property type="entry name" value="QOR_ZETA_CRYSTAL"/>
    <property type="match status" value="1"/>
</dbReference>
<organism evidence="3 4">
    <name type="scientific">Streptomyces avermitilis</name>
    <dbReference type="NCBI Taxonomy" id="33903"/>
    <lineage>
        <taxon>Bacteria</taxon>
        <taxon>Bacillati</taxon>
        <taxon>Actinomycetota</taxon>
        <taxon>Actinomycetes</taxon>
        <taxon>Kitasatosporales</taxon>
        <taxon>Streptomycetaceae</taxon>
        <taxon>Streptomyces</taxon>
    </lineage>
</organism>
<dbReference type="SUPFAM" id="SSF50129">
    <property type="entry name" value="GroES-like"/>
    <property type="match status" value="1"/>
</dbReference>
<proteinExistence type="predicted"/>
<protein>
    <recommendedName>
        <fullName evidence="1">Enoyl reductase (ER) domain-containing protein</fullName>
    </recommendedName>
</protein>
<evidence type="ECO:0000259" key="1">
    <source>
        <dbReference type="SMART" id="SM00829"/>
    </source>
</evidence>
<dbReference type="InterPro" id="IPR013154">
    <property type="entry name" value="ADH-like_N"/>
</dbReference>
<dbReference type="InterPro" id="IPR002364">
    <property type="entry name" value="Quin_OxRdtase/zeta-crystal_CS"/>
</dbReference>
<dbReference type="Pfam" id="PF08240">
    <property type="entry name" value="ADH_N"/>
    <property type="match status" value="1"/>
</dbReference>
<evidence type="ECO:0000313" key="2">
    <source>
        <dbReference type="EMBL" id="GDY69412.1"/>
    </source>
</evidence>
<dbReference type="InterPro" id="IPR020843">
    <property type="entry name" value="ER"/>
</dbReference>
<dbReference type="Pfam" id="PF13602">
    <property type="entry name" value="ADH_zinc_N_2"/>
    <property type="match status" value="1"/>
</dbReference>
<dbReference type="Proteomes" id="UP000299211">
    <property type="component" value="Unassembled WGS sequence"/>
</dbReference>
<dbReference type="AlphaFoldDB" id="A0A4D4N524"/>
<evidence type="ECO:0000313" key="5">
    <source>
        <dbReference type="Proteomes" id="UP000302139"/>
    </source>
</evidence>
<gene>
    <name evidence="2" type="ORF">SAV14893_088050</name>
    <name evidence="3" type="ORF">SAV31267_091460</name>
</gene>
<evidence type="ECO:0000313" key="4">
    <source>
        <dbReference type="Proteomes" id="UP000299211"/>
    </source>
</evidence>
<dbReference type="GO" id="GO:0008270">
    <property type="term" value="F:zinc ion binding"/>
    <property type="evidence" value="ECO:0007669"/>
    <property type="project" value="InterPro"/>
</dbReference>
<evidence type="ECO:0000313" key="3">
    <source>
        <dbReference type="EMBL" id="GDY79661.1"/>
    </source>
</evidence>
<reference evidence="3 4" key="1">
    <citation type="submission" date="2019-04" db="EMBL/GenBank/DDBJ databases">
        <title>Draft genome sequences of Streptomyces avermitilis ATCC 31267.</title>
        <authorList>
            <person name="Komaki H."/>
            <person name="Tamura T."/>
            <person name="Hosoyama A."/>
        </authorList>
    </citation>
    <scope>NUCLEOTIDE SEQUENCE [LARGE SCALE GENOMIC DNA]</scope>
    <source>
        <strain evidence="3 4">ATCC 31267</strain>
    </source>
</reference>
<dbReference type="EMBL" id="BJHY01000002">
    <property type="protein sequence ID" value="GDY79661.1"/>
    <property type="molecule type" value="Genomic_DNA"/>
</dbReference>
<name>A0A4D4N524_STRAX</name>
<dbReference type="PANTHER" id="PTHR43482">
    <property type="entry name" value="PROTEIN AST1-RELATED"/>
    <property type="match status" value="1"/>
</dbReference>
<dbReference type="InterPro" id="IPR011032">
    <property type="entry name" value="GroES-like_sf"/>
</dbReference>
<dbReference type="CDD" id="cd05289">
    <property type="entry name" value="MDR_like_2"/>
    <property type="match status" value="1"/>
</dbReference>
<reference evidence="2 5" key="2">
    <citation type="submission" date="2019-04" db="EMBL/GenBank/DDBJ databases">
        <title>Draft genome sequences of Streptomyces avermitilis NBRC 14893.</title>
        <authorList>
            <person name="Komaki H."/>
            <person name="Tamura T."/>
            <person name="Hosoyama A."/>
        </authorList>
    </citation>
    <scope>NUCLEOTIDE SEQUENCE [LARGE SCALE GENOMIC DNA]</scope>
    <source>
        <strain evidence="2 5">NBRC 14893</strain>
    </source>
</reference>
<comment type="caution">
    <text evidence="3">The sequence shown here is derived from an EMBL/GenBank/DDBJ whole genome shotgun (WGS) entry which is preliminary data.</text>
</comment>
<dbReference type="STRING" id="33903.AQJ43_31710"/>